<dbReference type="SUPFAM" id="SSF55073">
    <property type="entry name" value="Nucleotide cyclase"/>
    <property type="match status" value="1"/>
</dbReference>
<dbReference type="AlphaFoldDB" id="A0A5D0XMX7"/>
<proteinExistence type="predicted"/>
<keyword evidence="1" id="KW-0472">Membrane</keyword>
<dbReference type="CDD" id="cd01948">
    <property type="entry name" value="EAL"/>
    <property type="match status" value="1"/>
</dbReference>
<dbReference type="PROSITE" id="PS50883">
    <property type="entry name" value="EAL"/>
    <property type="match status" value="1"/>
</dbReference>
<protein>
    <submittedName>
        <fullName evidence="4">EAL domain-containing protein</fullName>
    </submittedName>
</protein>
<evidence type="ECO:0000313" key="5">
    <source>
        <dbReference type="Proteomes" id="UP000323410"/>
    </source>
</evidence>
<dbReference type="Pfam" id="PF00563">
    <property type="entry name" value="EAL"/>
    <property type="match status" value="1"/>
</dbReference>
<name>A0A5D0XMX7_9MICC</name>
<keyword evidence="5" id="KW-1185">Reference proteome</keyword>
<evidence type="ECO:0000259" key="3">
    <source>
        <dbReference type="PROSITE" id="PS50887"/>
    </source>
</evidence>
<dbReference type="InterPro" id="IPR050706">
    <property type="entry name" value="Cyclic-di-GMP_PDE-like"/>
</dbReference>
<dbReference type="Proteomes" id="UP000323410">
    <property type="component" value="Unassembled WGS sequence"/>
</dbReference>
<feature type="transmembrane region" description="Helical" evidence="1">
    <location>
        <begin position="234"/>
        <end position="257"/>
    </location>
</feature>
<dbReference type="SUPFAM" id="SSF141868">
    <property type="entry name" value="EAL domain-like"/>
    <property type="match status" value="1"/>
</dbReference>
<dbReference type="Pfam" id="PF00990">
    <property type="entry name" value="GGDEF"/>
    <property type="match status" value="1"/>
</dbReference>
<feature type="transmembrane region" description="Helical" evidence="1">
    <location>
        <begin position="269"/>
        <end position="292"/>
    </location>
</feature>
<dbReference type="Gene3D" id="3.20.20.450">
    <property type="entry name" value="EAL domain"/>
    <property type="match status" value="1"/>
</dbReference>
<dbReference type="SMART" id="SM00267">
    <property type="entry name" value="GGDEF"/>
    <property type="match status" value="1"/>
</dbReference>
<organism evidence="4 5">
    <name type="scientific">Arthrobacter echini</name>
    <dbReference type="NCBI Taxonomy" id="1529066"/>
    <lineage>
        <taxon>Bacteria</taxon>
        <taxon>Bacillati</taxon>
        <taxon>Actinomycetota</taxon>
        <taxon>Actinomycetes</taxon>
        <taxon>Micrococcales</taxon>
        <taxon>Micrococcaceae</taxon>
        <taxon>Arthrobacter</taxon>
    </lineage>
</organism>
<evidence type="ECO:0000259" key="2">
    <source>
        <dbReference type="PROSITE" id="PS50883"/>
    </source>
</evidence>
<dbReference type="PANTHER" id="PTHR33121">
    <property type="entry name" value="CYCLIC DI-GMP PHOSPHODIESTERASE PDEF"/>
    <property type="match status" value="1"/>
</dbReference>
<feature type="transmembrane region" description="Helical" evidence="1">
    <location>
        <begin position="173"/>
        <end position="197"/>
    </location>
</feature>
<dbReference type="InterPro" id="IPR035919">
    <property type="entry name" value="EAL_sf"/>
</dbReference>
<gene>
    <name evidence="4" type="ORF">FQ377_11570</name>
</gene>
<dbReference type="CDD" id="cd01949">
    <property type="entry name" value="GGDEF"/>
    <property type="match status" value="1"/>
</dbReference>
<dbReference type="InterPro" id="IPR001633">
    <property type="entry name" value="EAL_dom"/>
</dbReference>
<feature type="transmembrane region" description="Helical" evidence="1">
    <location>
        <begin position="114"/>
        <end position="131"/>
    </location>
</feature>
<dbReference type="NCBIfam" id="TIGR00254">
    <property type="entry name" value="GGDEF"/>
    <property type="match status" value="1"/>
</dbReference>
<accession>A0A5D0XMX7</accession>
<feature type="transmembrane region" description="Helical" evidence="1">
    <location>
        <begin position="51"/>
        <end position="72"/>
    </location>
</feature>
<feature type="transmembrane region" description="Helical" evidence="1">
    <location>
        <begin position="79"/>
        <end position="98"/>
    </location>
</feature>
<dbReference type="InterPro" id="IPR029787">
    <property type="entry name" value="Nucleotide_cyclase"/>
</dbReference>
<evidence type="ECO:0000256" key="1">
    <source>
        <dbReference type="SAM" id="Phobius"/>
    </source>
</evidence>
<dbReference type="PANTHER" id="PTHR33121:SF71">
    <property type="entry name" value="OXYGEN SENSOR PROTEIN DOSP"/>
    <property type="match status" value="1"/>
</dbReference>
<feature type="domain" description="GGDEF" evidence="3">
    <location>
        <begin position="360"/>
        <end position="491"/>
    </location>
</feature>
<feature type="transmembrane region" description="Helical" evidence="1">
    <location>
        <begin position="209"/>
        <end position="228"/>
    </location>
</feature>
<feature type="transmembrane region" description="Helical" evidence="1">
    <location>
        <begin position="21"/>
        <end position="39"/>
    </location>
</feature>
<reference evidence="4 5" key="1">
    <citation type="submission" date="2019-08" db="EMBL/GenBank/DDBJ databases">
        <title>Genone of Arthrobacter echini P9.</title>
        <authorList>
            <person name="Bowman J.P."/>
        </authorList>
    </citation>
    <scope>NUCLEOTIDE SEQUENCE [LARGE SCALE GENOMIC DNA]</scope>
    <source>
        <strain evidence="4 5">P9</strain>
    </source>
</reference>
<keyword evidence="1" id="KW-0812">Transmembrane</keyword>
<feature type="transmembrane region" description="Helical" evidence="1">
    <location>
        <begin position="298"/>
        <end position="320"/>
    </location>
</feature>
<comment type="caution">
    <text evidence="4">The sequence shown here is derived from an EMBL/GenBank/DDBJ whole genome shotgun (WGS) entry which is preliminary data.</text>
</comment>
<sequence length="791" mass="83934">MRGPEAASPLGTGSDEPIMRLLPVVLAAVVVAYLAGVLLRSSDAYNLWLDGVLGLLTTWVPALVAWSVVGVTRGGRPDLMLVATALLCWAFADTYYVLESAAGRDVPLPSPADVGYLCFYVLMLVAVILAARARALYLTRPALLDSVIGSLGAAAILTLLLDPVVKSAFDGPLTLTAIVGVSYPVMDVLLIISLTGTTATAGGVLGRQWALLILGILALASADIAYAFQEIENVYVMGAPLDAGWAIGLALISAWTITQRNPVEHRPDLHAIVPAQAVPQVATAAGLIVLVVASQRPVVALAVILAGSTVALAALPLAFFQRVLLAQVNHHARTDELTGIPNRRALYADFPRRLAVNTELPSAVLLLDLDKFKEINDGLGHDKGDQLLQQVAARLTAQVGPLDLLTRMGGDEFVMHLDQCDSEHAQAAALGIRAALAAPYDLGGVTIHICASIGISCYPAQGQDLSSLLRKADIAMYAAKSEHTGYAVYSDGGGNNARGEFHTVQALNEALTDHQLILHYQPKIGLADGRVCGVEALVRWEHPVLGLLQPDSFLGRFDEAGLMPALTDVVLDQALDQAAVWSLRGRPLPVAVNLPASSIMDAGLPAQILDMTSSRALDPSILVIKITEDVLISDRSRAAANLRMLRQMGVRIAVDDFGKGYSSLSYLRELPIDELKLDKSFILSMMSDTRATALVVSTIDLAHSLGLEMTAEGVEDTETYRALGDYGCDLAQGYFMSRPVPAAGLDMWLGDSARIMQQESAVPAVVPPDSGSPVGLQDAPLHERLEGLVDS</sequence>
<dbReference type="PROSITE" id="PS50887">
    <property type="entry name" value="GGDEF"/>
    <property type="match status" value="1"/>
</dbReference>
<feature type="transmembrane region" description="Helical" evidence="1">
    <location>
        <begin position="143"/>
        <end position="161"/>
    </location>
</feature>
<feature type="domain" description="EAL" evidence="2">
    <location>
        <begin position="500"/>
        <end position="753"/>
    </location>
</feature>
<dbReference type="SMART" id="SM00052">
    <property type="entry name" value="EAL"/>
    <property type="match status" value="1"/>
</dbReference>
<evidence type="ECO:0000313" key="4">
    <source>
        <dbReference type="EMBL" id="TYC97852.1"/>
    </source>
</evidence>
<dbReference type="GO" id="GO:0071111">
    <property type="term" value="F:cyclic-guanylate-specific phosphodiesterase activity"/>
    <property type="evidence" value="ECO:0007669"/>
    <property type="project" value="InterPro"/>
</dbReference>
<dbReference type="InterPro" id="IPR000160">
    <property type="entry name" value="GGDEF_dom"/>
</dbReference>
<dbReference type="InterPro" id="IPR043128">
    <property type="entry name" value="Rev_trsase/Diguanyl_cyclase"/>
</dbReference>
<dbReference type="Gene3D" id="3.30.70.270">
    <property type="match status" value="1"/>
</dbReference>
<dbReference type="EMBL" id="VSLD01000006">
    <property type="protein sequence ID" value="TYC97852.1"/>
    <property type="molecule type" value="Genomic_DNA"/>
</dbReference>
<keyword evidence="1" id="KW-1133">Transmembrane helix</keyword>
<dbReference type="OrthoDB" id="23692at2"/>